<name>A0ABM4TE07_BOSIN</name>
<feature type="compositionally biased region" description="Basic and acidic residues" evidence="1">
    <location>
        <begin position="196"/>
        <end position="205"/>
    </location>
</feature>
<feature type="region of interest" description="Disordered" evidence="1">
    <location>
        <begin position="120"/>
        <end position="162"/>
    </location>
</feature>
<evidence type="ECO:0000256" key="1">
    <source>
        <dbReference type="SAM" id="MobiDB-lite"/>
    </source>
</evidence>
<proteinExistence type="predicted"/>
<dbReference type="RefSeq" id="XP_070658277.1">
    <property type="nucleotide sequence ID" value="XM_070802176.1"/>
</dbReference>
<organism evidence="2 3">
    <name type="scientific">Bos indicus</name>
    <name type="common">Zebu</name>
    <dbReference type="NCBI Taxonomy" id="9915"/>
    <lineage>
        <taxon>Eukaryota</taxon>
        <taxon>Metazoa</taxon>
        <taxon>Chordata</taxon>
        <taxon>Craniata</taxon>
        <taxon>Vertebrata</taxon>
        <taxon>Euteleostomi</taxon>
        <taxon>Mammalia</taxon>
        <taxon>Eutheria</taxon>
        <taxon>Laurasiatheria</taxon>
        <taxon>Artiodactyla</taxon>
        <taxon>Ruminantia</taxon>
        <taxon>Pecora</taxon>
        <taxon>Bovidae</taxon>
        <taxon>Bovinae</taxon>
        <taxon>Bos</taxon>
    </lineage>
</organism>
<gene>
    <name evidence="3" type="primary">LOC139186831</name>
</gene>
<protein>
    <submittedName>
        <fullName evidence="3">Collagen, type I, alpha 1a-like</fullName>
    </submittedName>
</protein>
<reference evidence="3" key="1">
    <citation type="submission" date="2025-08" db="UniProtKB">
        <authorList>
            <consortium name="RefSeq"/>
        </authorList>
    </citation>
    <scope>IDENTIFICATION</scope>
    <source>
        <tissue evidence="3">Blood</tissue>
    </source>
</reference>
<feature type="compositionally biased region" description="Low complexity" evidence="1">
    <location>
        <begin position="75"/>
        <end position="87"/>
    </location>
</feature>
<feature type="region of interest" description="Disordered" evidence="1">
    <location>
        <begin position="62"/>
        <end position="87"/>
    </location>
</feature>
<feature type="region of interest" description="Disordered" evidence="1">
    <location>
        <begin position="186"/>
        <end position="239"/>
    </location>
</feature>
<feature type="compositionally biased region" description="Basic and acidic residues" evidence="1">
    <location>
        <begin position="230"/>
        <end position="239"/>
    </location>
</feature>
<accession>A0ABM4TE07</accession>
<evidence type="ECO:0000313" key="2">
    <source>
        <dbReference type="Proteomes" id="UP001652663"/>
    </source>
</evidence>
<sequence>MARSGRPPGRGGPRGAPRFAVVAAAAAGSPCAAVGAGRGGGRAATAAEAGVLLLAGAAEAEARDWRSRARGRPGAGPDDALGRLGLRRGPGTAAGLLASGRLGPGPVTGEEWALLAPAAGRSAGSAGGPRGLCGRRAPASAVRPRRPLAEGARGHRDSRSTKTVYFFKRFPRAGPGASHPELLRARFPLWTRPHGRLGELGERRGPGSPAPGSGGGRRASPPRSPFLNNRDLKEDIRDH</sequence>
<dbReference type="GeneID" id="139186831"/>
<evidence type="ECO:0000313" key="3">
    <source>
        <dbReference type="RefSeq" id="XP_070658277.1"/>
    </source>
</evidence>
<keyword evidence="2" id="KW-1185">Reference proteome</keyword>
<dbReference type="Proteomes" id="UP001652663">
    <property type="component" value="Chromosome 14"/>
</dbReference>